<sequence length="495" mass="53123">MTVHDKTAGRRVLDLKDPSLLTDKAYVAGEWIDAPDGRTIAVTDPFDGALLATVPDLGPDVARRAIDAAHAAQKEWAKRPVKERSQILRRWYELILANVDDLALILTSEQGKPRAEARAEIVSNAAYLEWFAEEAKRINGDIIPAARPDQRIVVLKQPVGVCAAITPWNFPNGMITRKVGPALAAGCTMVLKPAAQTPLSAFALAVLAERAGVPKGAFSVITGDARPIGEEFCHNPKVAKITFTGSTAVGRWLMREAGNGIKRLSLELGGNAPFIVFDDADLDAAVEGAIISKYRNAGQTCVCANRIYVQASVAEAFTEKFVAKARTLKLGRGTEEGVTMGPLIDERAVAKMEEHVADALAKGGKLVLGGKRSELGGTFFEPTVMTGITQDMKVAKEETFAPLAPIITFRDDEEVIAMANDTEFGLAAYFYAKDMARVWRVAEALESGMVGVNTGLLANEMAPFGGVKQSGLGREGSKYGIEGFLELKYVCLGGM</sequence>
<dbReference type="InterPro" id="IPR016163">
    <property type="entry name" value="Ald_DH_C"/>
</dbReference>
<feature type="active site" evidence="3">
    <location>
        <position position="267"/>
    </location>
</feature>
<comment type="caution">
    <text evidence="6">The sequence shown here is derived from an EMBL/GenBank/DDBJ whole genome shotgun (WGS) entry which is preliminary data.</text>
</comment>
<dbReference type="EMBL" id="JACHEH010000012">
    <property type="protein sequence ID" value="MBB6169830.1"/>
    <property type="molecule type" value="Genomic_DNA"/>
</dbReference>
<dbReference type="Proteomes" id="UP000588017">
    <property type="component" value="Unassembled WGS sequence"/>
</dbReference>
<evidence type="ECO:0000256" key="3">
    <source>
        <dbReference type="PROSITE-ProRule" id="PRU10007"/>
    </source>
</evidence>
<dbReference type="EC" id="1.2.1.16" evidence="6"/>
<keyword evidence="2 4" id="KW-0560">Oxidoreductase</keyword>
<dbReference type="GO" id="GO:0005829">
    <property type="term" value="C:cytosol"/>
    <property type="evidence" value="ECO:0007669"/>
    <property type="project" value="TreeGrafter"/>
</dbReference>
<reference evidence="6 7" key="1">
    <citation type="submission" date="2020-08" db="EMBL/GenBank/DDBJ databases">
        <title>Genomic Encyclopedia of Type Strains, Phase IV (KMG-IV): sequencing the most valuable type-strain genomes for metagenomic binning, comparative biology and taxonomic classification.</title>
        <authorList>
            <person name="Goeker M."/>
        </authorList>
    </citation>
    <scope>NUCLEOTIDE SEQUENCE [LARGE SCALE GENOMIC DNA]</scope>
    <source>
        <strain evidence="6 7">DSM 101465</strain>
    </source>
</reference>
<dbReference type="InterPro" id="IPR015590">
    <property type="entry name" value="Aldehyde_DH_dom"/>
</dbReference>
<accession>A0A841KCB1</accession>
<feature type="domain" description="Aldehyde dehydrogenase" evidence="5">
    <location>
        <begin position="31"/>
        <end position="490"/>
    </location>
</feature>
<dbReference type="PROSITE" id="PS00070">
    <property type="entry name" value="ALDEHYDE_DEHYDR_CYS"/>
    <property type="match status" value="1"/>
</dbReference>
<dbReference type="GO" id="GO:0009450">
    <property type="term" value="P:gamma-aminobutyric acid catabolic process"/>
    <property type="evidence" value="ECO:0007669"/>
    <property type="project" value="InterPro"/>
</dbReference>
<dbReference type="Gene3D" id="3.40.309.10">
    <property type="entry name" value="Aldehyde Dehydrogenase, Chain A, domain 2"/>
    <property type="match status" value="1"/>
</dbReference>
<name>A0A841KCB1_9HYPH</name>
<protein>
    <submittedName>
        <fullName evidence="6">Succinate-semialdehyde dehydrogenase/glutarate-semialdehyde dehydrogenase</fullName>
        <ecNumber evidence="6">1.2.1.16</ecNumber>
        <ecNumber evidence="6">1.2.1.20</ecNumber>
        <ecNumber evidence="6">1.2.1.79</ecNumber>
    </submittedName>
</protein>
<evidence type="ECO:0000259" key="5">
    <source>
        <dbReference type="Pfam" id="PF00171"/>
    </source>
</evidence>
<comment type="similarity">
    <text evidence="1 4">Belongs to the aldehyde dehydrogenase family.</text>
</comment>
<evidence type="ECO:0000313" key="7">
    <source>
        <dbReference type="Proteomes" id="UP000588017"/>
    </source>
</evidence>
<dbReference type="CDD" id="cd07103">
    <property type="entry name" value="ALDH_F5_SSADH_GabD"/>
    <property type="match status" value="1"/>
</dbReference>
<evidence type="ECO:0000256" key="4">
    <source>
        <dbReference type="RuleBase" id="RU003345"/>
    </source>
</evidence>
<dbReference type="FunFam" id="3.40.605.10:FF:000005">
    <property type="entry name" value="Succinate-semialdehyde dehydrogenase I"/>
    <property type="match status" value="1"/>
</dbReference>
<proteinExistence type="inferred from homology"/>
<dbReference type="NCBIfam" id="TIGR01780">
    <property type="entry name" value="SSADH"/>
    <property type="match status" value="1"/>
</dbReference>
<dbReference type="AlphaFoldDB" id="A0A841KCB1"/>
<dbReference type="FunFam" id="3.40.309.10:FF:000004">
    <property type="entry name" value="Succinate-semialdehyde dehydrogenase I"/>
    <property type="match status" value="1"/>
</dbReference>
<dbReference type="SUPFAM" id="SSF53720">
    <property type="entry name" value="ALDH-like"/>
    <property type="match status" value="1"/>
</dbReference>
<evidence type="ECO:0000256" key="2">
    <source>
        <dbReference type="ARBA" id="ARBA00023002"/>
    </source>
</evidence>
<evidence type="ECO:0000313" key="6">
    <source>
        <dbReference type="EMBL" id="MBB6169830.1"/>
    </source>
</evidence>
<keyword evidence="7" id="KW-1185">Reference proteome</keyword>
<dbReference type="GO" id="GO:0102810">
    <property type="term" value="F:glutarate-semialdehyde dehydrogenase (NADP+) activity"/>
    <property type="evidence" value="ECO:0007669"/>
    <property type="project" value="UniProtKB-EC"/>
</dbReference>
<dbReference type="PANTHER" id="PTHR43353:SF5">
    <property type="entry name" value="SUCCINATE-SEMIALDEHYDE DEHYDROGENASE, MITOCHONDRIAL"/>
    <property type="match status" value="1"/>
</dbReference>
<dbReference type="RefSeq" id="WP_183336574.1">
    <property type="nucleotide sequence ID" value="NZ_BMHX01000011.1"/>
</dbReference>
<dbReference type="InterPro" id="IPR016161">
    <property type="entry name" value="Ald_DH/histidinol_DH"/>
</dbReference>
<dbReference type="InterPro" id="IPR016162">
    <property type="entry name" value="Ald_DH_N"/>
</dbReference>
<dbReference type="Gene3D" id="3.40.605.10">
    <property type="entry name" value="Aldehyde Dehydrogenase, Chain A, domain 1"/>
    <property type="match status" value="1"/>
</dbReference>
<evidence type="ECO:0000256" key="1">
    <source>
        <dbReference type="ARBA" id="ARBA00009986"/>
    </source>
</evidence>
<dbReference type="EC" id="1.2.1.20" evidence="6"/>
<dbReference type="GO" id="GO:0004777">
    <property type="term" value="F:succinate-semialdehyde dehydrogenase (NAD+) activity"/>
    <property type="evidence" value="ECO:0007669"/>
    <property type="project" value="TreeGrafter"/>
</dbReference>
<dbReference type="InterPro" id="IPR010102">
    <property type="entry name" value="Succ_semiAld_DH"/>
</dbReference>
<gene>
    <name evidence="6" type="ORF">HNQ73_003483</name>
</gene>
<dbReference type="InterPro" id="IPR029510">
    <property type="entry name" value="Ald_DH_CS_GLU"/>
</dbReference>
<dbReference type="GO" id="GO:0036243">
    <property type="term" value="F:succinate-semialdehyde dehydrogenase (NADP+) activity"/>
    <property type="evidence" value="ECO:0007669"/>
    <property type="project" value="UniProtKB-EC"/>
</dbReference>
<dbReference type="InterPro" id="IPR050740">
    <property type="entry name" value="Aldehyde_DH_Superfamily"/>
</dbReference>
<dbReference type="PROSITE" id="PS00687">
    <property type="entry name" value="ALDEHYDE_DEHYDR_GLU"/>
    <property type="match status" value="1"/>
</dbReference>
<organism evidence="6 7">
    <name type="scientific">Chelatococcus composti</name>
    <dbReference type="NCBI Taxonomy" id="1743235"/>
    <lineage>
        <taxon>Bacteria</taxon>
        <taxon>Pseudomonadati</taxon>
        <taxon>Pseudomonadota</taxon>
        <taxon>Alphaproteobacteria</taxon>
        <taxon>Hyphomicrobiales</taxon>
        <taxon>Chelatococcaceae</taxon>
        <taxon>Chelatococcus</taxon>
    </lineage>
</organism>
<dbReference type="Pfam" id="PF00171">
    <property type="entry name" value="Aldedh"/>
    <property type="match status" value="1"/>
</dbReference>
<dbReference type="EC" id="1.2.1.79" evidence="6"/>
<dbReference type="InterPro" id="IPR016160">
    <property type="entry name" value="Ald_DH_CS_CYS"/>
</dbReference>
<dbReference type="PANTHER" id="PTHR43353">
    <property type="entry name" value="SUCCINATE-SEMIALDEHYDE DEHYDROGENASE, MITOCHONDRIAL"/>
    <property type="match status" value="1"/>
</dbReference>